<proteinExistence type="predicted"/>
<evidence type="ECO:0000313" key="1">
    <source>
        <dbReference type="EMBL" id="QHT28656.1"/>
    </source>
</evidence>
<dbReference type="AlphaFoldDB" id="A0A6C0EHJ8"/>
<accession>A0A6C0EHJ8</accession>
<protein>
    <submittedName>
        <fullName evidence="1">Uncharacterized protein</fullName>
    </submittedName>
</protein>
<dbReference type="EMBL" id="MN738863">
    <property type="protein sequence ID" value="QHT28656.1"/>
    <property type="molecule type" value="Genomic_DNA"/>
</dbReference>
<organism evidence="1">
    <name type="scientific">viral metagenome</name>
    <dbReference type="NCBI Taxonomy" id="1070528"/>
    <lineage>
        <taxon>unclassified sequences</taxon>
        <taxon>metagenomes</taxon>
        <taxon>organismal metagenomes</taxon>
    </lineage>
</organism>
<sequence>MYTKITNPYTNRKVSLDTKQGKNILKQYLNGGAFIEKPKLGINYINLSNALILLAKTTRELDIEADILESSKDADIRTRGERLHQMPPKKITSKDLVAFNNSFQYIYMRLLKLIKLNGDNCSYVCIGNTPFKLFKIIELLRNEGEIDLPNITFRYLPFSGRAIDIRGTEKSDINNLLKFINYPNLKTTLGEESVIDMKQFDRELRKQGKTYRTQAISTENTVKKYSTAQLEVFESMINNCLGEDIKSGKKLIFIDFCDTCFGLMSFLHTLSQTQLFKADTPFETWIFNAGLVQDLITVPLLLNKNLKSYIDISQNSTFKITNYIKNGVLNNDREGAPVIDAKVLGKIDAKLINISSMNYILLGSEELGLKDRCVLKYKPEDWTTSWSNCYEKNYLINGYVEFDNERAYPALDNLYNNNQCVKMILFLYNNLYHRIQYENKYNKGTNPYT</sequence>
<reference evidence="1" key="1">
    <citation type="journal article" date="2020" name="Nature">
        <title>Giant virus diversity and host interactions through global metagenomics.</title>
        <authorList>
            <person name="Schulz F."/>
            <person name="Roux S."/>
            <person name="Paez-Espino D."/>
            <person name="Jungbluth S."/>
            <person name="Walsh D.A."/>
            <person name="Denef V.J."/>
            <person name="McMahon K.D."/>
            <person name="Konstantinidis K.T."/>
            <person name="Eloe-Fadrosh E.A."/>
            <person name="Kyrpides N.C."/>
            <person name="Woyke T."/>
        </authorList>
    </citation>
    <scope>NUCLEOTIDE SEQUENCE</scope>
    <source>
        <strain evidence="1">GVMAG-M-3300001351-8</strain>
    </source>
</reference>
<name>A0A6C0EHJ8_9ZZZZ</name>